<dbReference type="AlphaFoldDB" id="A0A1X2G9R8"/>
<proteinExistence type="predicted"/>
<keyword evidence="2" id="KW-1185">Reference proteome</keyword>
<protein>
    <submittedName>
        <fullName evidence="1">Uncharacterized protein</fullName>
    </submittedName>
</protein>
<dbReference type="Proteomes" id="UP000242146">
    <property type="component" value="Unassembled WGS sequence"/>
</dbReference>
<organism evidence="1 2">
    <name type="scientific">Hesseltinella vesiculosa</name>
    <dbReference type="NCBI Taxonomy" id="101127"/>
    <lineage>
        <taxon>Eukaryota</taxon>
        <taxon>Fungi</taxon>
        <taxon>Fungi incertae sedis</taxon>
        <taxon>Mucoromycota</taxon>
        <taxon>Mucoromycotina</taxon>
        <taxon>Mucoromycetes</taxon>
        <taxon>Mucorales</taxon>
        <taxon>Cunninghamellaceae</taxon>
        <taxon>Hesseltinella</taxon>
    </lineage>
</organism>
<comment type="caution">
    <text evidence="1">The sequence shown here is derived from an EMBL/GenBank/DDBJ whole genome shotgun (WGS) entry which is preliminary data.</text>
</comment>
<gene>
    <name evidence="1" type="ORF">DM01DRAFT_1117962</name>
</gene>
<evidence type="ECO:0000313" key="2">
    <source>
        <dbReference type="Proteomes" id="UP000242146"/>
    </source>
</evidence>
<sequence length="119" mass="13663">MRKVSAMWQLSRSCCSGADVSVLHSTMCTSAVSGQHTMFTPCRDRKQKTRAVHQTIEDHSLAATVERKLNVQREGQTSCHPTLHFRIHRLSCRNLPRKKRSRSFCPCHATRRPHLKALR</sequence>
<dbReference type="EMBL" id="MCGT01000029">
    <property type="protein sequence ID" value="ORX48582.1"/>
    <property type="molecule type" value="Genomic_DNA"/>
</dbReference>
<name>A0A1X2G9R8_9FUNG</name>
<evidence type="ECO:0000313" key="1">
    <source>
        <dbReference type="EMBL" id="ORX48582.1"/>
    </source>
</evidence>
<accession>A0A1X2G9R8</accession>
<reference evidence="1 2" key="1">
    <citation type="submission" date="2016-07" db="EMBL/GenBank/DDBJ databases">
        <title>Pervasive Adenine N6-methylation of Active Genes in Fungi.</title>
        <authorList>
            <consortium name="DOE Joint Genome Institute"/>
            <person name="Mondo S.J."/>
            <person name="Dannebaum R.O."/>
            <person name="Kuo R.C."/>
            <person name="Labutti K."/>
            <person name="Haridas S."/>
            <person name="Kuo A."/>
            <person name="Salamov A."/>
            <person name="Ahrendt S.R."/>
            <person name="Lipzen A."/>
            <person name="Sullivan W."/>
            <person name="Andreopoulos W.B."/>
            <person name="Clum A."/>
            <person name="Lindquist E."/>
            <person name="Daum C."/>
            <person name="Ramamoorthy G.K."/>
            <person name="Gryganskyi A."/>
            <person name="Culley D."/>
            <person name="Magnuson J.K."/>
            <person name="James T.Y."/>
            <person name="O'Malley M.A."/>
            <person name="Stajich J.E."/>
            <person name="Spatafora J.W."/>
            <person name="Visel A."/>
            <person name="Grigoriev I.V."/>
        </authorList>
    </citation>
    <scope>NUCLEOTIDE SEQUENCE [LARGE SCALE GENOMIC DNA]</scope>
    <source>
        <strain evidence="1 2">NRRL 3301</strain>
    </source>
</reference>